<organism evidence="2 3">
    <name type="scientific">Pantoea allii</name>
    <dbReference type="NCBI Taxonomy" id="574096"/>
    <lineage>
        <taxon>Bacteria</taxon>
        <taxon>Pseudomonadati</taxon>
        <taxon>Pseudomonadota</taxon>
        <taxon>Gammaproteobacteria</taxon>
        <taxon>Enterobacterales</taxon>
        <taxon>Erwiniaceae</taxon>
        <taxon>Pantoea</taxon>
    </lineage>
</organism>
<dbReference type="PANTHER" id="PTHR43685">
    <property type="entry name" value="GLYCOSYLTRANSFERASE"/>
    <property type="match status" value="1"/>
</dbReference>
<evidence type="ECO:0000313" key="3">
    <source>
        <dbReference type="Proteomes" id="UP000245981"/>
    </source>
</evidence>
<reference evidence="2 3" key="1">
    <citation type="submission" date="2018-05" db="EMBL/GenBank/DDBJ databases">
        <title>Genomic Encyclopedia of Type Strains, Phase IV (KMG-V): Genome sequencing to study the core and pangenomes of soil and plant-associated prokaryotes.</title>
        <authorList>
            <person name="Whitman W."/>
        </authorList>
    </citation>
    <scope>NUCLEOTIDE SEQUENCE [LARGE SCALE GENOMIC DNA]</scope>
    <source>
        <strain evidence="2 3">PNA 200-10</strain>
    </source>
</reference>
<dbReference type="SUPFAM" id="SSF53448">
    <property type="entry name" value="Nucleotide-diphospho-sugar transferases"/>
    <property type="match status" value="1"/>
</dbReference>
<dbReference type="Pfam" id="PF00535">
    <property type="entry name" value="Glycos_transf_2"/>
    <property type="match status" value="1"/>
</dbReference>
<comment type="caution">
    <text evidence="2">The sequence shown here is derived from an EMBL/GenBank/DDBJ whole genome shotgun (WGS) entry which is preliminary data.</text>
</comment>
<proteinExistence type="predicted"/>
<sequence>MSLLNVSACYFKNYYSPLVSACLRLVDFICHFLTAEKSRMSDILLSVIIPTYNVEKYIVECVDSLLRQISAPNEIIIVNDSSTDGTVALVEQHYGHLPQVKMITIANGGAGNARDKGVEVAQGQFVFFCDPDDVVADGLVSELTQVVENYPDTDLFCFNSSAYREDKPHITWPKVRHSLSGIQRPQDVLLALLHNGSYTSAAWNYVLRKTVIQQHHLRFVDRVHEDHNFTLSVFMKCKQAWVTQQTYYKQRIRSGSLTNSSKSPTFFFQRYNAFIATFNTLCSSRAESELKKALEKAYLIHSFRLMIYLSLYNQTPVPEYVLNAIRYLGRRIKASSLKEWLLLNSPETFILLQSHKVKKELKRVP</sequence>
<evidence type="ECO:0000259" key="1">
    <source>
        <dbReference type="Pfam" id="PF00535"/>
    </source>
</evidence>
<accession>A0A2V2BHS1</accession>
<dbReference type="Proteomes" id="UP000245981">
    <property type="component" value="Unassembled WGS sequence"/>
</dbReference>
<dbReference type="Gene3D" id="3.90.550.10">
    <property type="entry name" value="Spore Coat Polysaccharide Biosynthesis Protein SpsA, Chain A"/>
    <property type="match status" value="1"/>
</dbReference>
<feature type="domain" description="Glycosyltransferase 2-like" evidence="1">
    <location>
        <begin position="46"/>
        <end position="176"/>
    </location>
</feature>
<dbReference type="InterPro" id="IPR029044">
    <property type="entry name" value="Nucleotide-diphossugar_trans"/>
</dbReference>
<dbReference type="AlphaFoldDB" id="A0A2V2BHS1"/>
<name>A0A2V2BHS1_9GAMM</name>
<gene>
    <name evidence="2" type="ORF">C7431_104490</name>
</gene>
<dbReference type="PANTHER" id="PTHR43685:SF2">
    <property type="entry name" value="GLYCOSYLTRANSFERASE 2-LIKE DOMAIN-CONTAINING PROTEIN"/>
    <property type="match status" value="1"/>
</dbReference>
<dbReference type="GO" id="GO:0016740">
    <property type="term" value="F:transferase activity"/>
    <property type="evidence" value="ECO:0007669"/>
    <property type="project" value="UniProtKB-KW"/>
</dbReference>
<dbReference type="CDD" id="cd00761">
    <property type="entry name" value="Glyco_tranf_GTA_type"/>
    <property type="match status" value="1"/>
</dbReference>
<keyword evidence="2" id="KW-0808">Transferase</keyword>
<dbReference type="InterPro" id="IPR050834">
    <property type="entry name" value="Glycosyltransf_2"/>
</dbReference>
<dbReference type="EMBL" id="QGHF01000004">
    <property type="protein sequence ID" value="PWK97799.1"/>
    <property type="molecule type" value="Genomic_DNA"/>
</dbReference>
<evidence type="ECO:0000313" key="2">
    <source>
        <dbReference type="EMBL" id="PWK97799.1"/>
    </source>
</evidence>
<dbReference type="STRING" id="574096.HA38_17305"/>
<dbReference type="InterPro" id="IPR001173">
    <property type="entry name" value="Glyco_trans_2-like"/>
</dbReference>
<protein>
    <submittedName>
        <fullName evidence="2">Glycosyl transferase family 2</fullName>
    </submittedName>
</protein>